<feature type="signal peptide" evidence="1">
    <location>
        <begin position="1"/>
        <end position="22"/>
    </location>
</feature>
<evidence type="ECO:0000313" key="2">
    <source>
        <dbReference type="EMBL" id="RAJ26794.1"/>
    </source>
</evidence>
<feature type="chain" id="PRO_5016368433" evidence="1">
    <location>
        <begin position="23"/>
        <end position="47"/>
    </location>
</feature>
<accession>A0A327SFS8</accession>
<dbReference type="AlphaFoldDB" id="A0A327SFS8"/>
<keyword evidence="1" id="KW-0732">Signal</keyword>
<gene>
    <name evidence="2" type="ORF">LX77_01049</name>
</gene>
<protein>
    <submittedName>
        <fullName evidence="2">Uncharacterized protein</fullName>
    </submittedName>
</protein>
<comment type="caution">
    <text evidence="2">The sequence shown here is derived from an EMBL/GenBank/DDBJ whole genome shotgun (WGS) entry which is preliminary data.</text>
</comment>
<organism evidence="2 3">
    <name type="scientific">Gelidibacter algens</name>
    <dbReference type="NCBI Taxonomy" id="49280"/>
    <lineage>
        <taxon>Bacteria</taxon>
        <taxon>Pseudomonadati</taxon>
        <taxon>Bacteroidota</taxon>
        <taxon>Flavobacteriia</taxon>
        <taxon>Flavobacteriales</taxon>
        <taxon>Flavobacteriaceae</taxon>
        <taxon>Gelidibacter</taxon>
    </lineage>
</organism>
<sequence length="47" mass="5089">MKTKKYIIALAIFGGALFTAQATNLIDLNGQTTTQIEKSRIIVPTHG</sequence>
<dbReference type="Proteomes" id="UP000248987">
    <property type="component" value="Unassembled WGS sequence"/>
</dbReference>
<name>A0A327SFS8_9FLAO</name>
<dbReference type="RefSeq" id="WP_170124466.1">
    <property type="nucleotide sequence ID" value="NZ_QLLQ01000002.1"/>
</dbReference>
<keyword evidence="3" id="KW-1185">Reference proteome</keyword>
<evidence type="ECO:0000256" key="1">
    <source>
        <dbReference type="SAM" id="SignalP"/>
    </source>
</evidence>
<proteinExistence type="predicted"/>
<dbReference type="EMBL" id="QLLQ01000002">
    <property type="protein sequence ID" value="RAJ26794.1"/>
    <property type="molecule type" value="Genomic_DNA"/>
</dbReference>
<evidence type="ECO:0000313" key="3">
    <source>
        <dbReference type="Proteomes" id="UP000248987"/>
    </source>
</evidence>
<reference evidence="2 3" key="1">
    <citation type="submission" date="2018-06" db="EMBL/GenBank/DDBJ databases">
        <title>Genomic Encyclopedia of Archaeal and Bacterial Type Strains, Phase II (KMG-II): from individual species to whole genera.</title>
        <authorList>
            <person name="Goeker M."/>
        </authorList>
    </citation>
    <scope>NUCLEOTIDE SEQUENCE [LARGE SCALE GENOMIC DNA]</scope>
    <source>
        <strain evidence="2 3">DSM 12408</strain>
    </source>
</reference>